<evidence type="ECO:0000256" key="1">
    <source>
        <dbReference type="SAM" id="Coils"/>
    </source>
</evidence>
<dbReference type="PANTHER" id="PTHR33361:SF2">
    <property type="entry name" value="DUF885 DOMAIN-CONTAINING PROTEIN"/>
    <property type="match status" value="1"/>
</dbReference>
<feature type="chain" id="PRO_5044226261" evidence="2">
    <location>
        <begin position="21"/>
        <end position="574"/>
    </location>
</feature>
<sequence>MSLRLSAAFAVIAFASSASAQTPAQKVDAVADRFVAETMNYNPSASYSTGLKAPTHARYYDNSEAGIRAFEAKLDAIEADARAIDAKALDPQQAITLAVLIDGLESDRGTRVCKSHLWNLNHMFGWQSYLVRTALEQPVGEADLRAQALQRAGSIPKFVATETANLRKGLTEGYAAPKPVVARVIKQIDGMIAADPLKSPLYSPASRDKDAAFGAALAKVITDQINPALKQYRDFLQTEYMPKARDTLGLSALPNGAACYQAQLRGYTTLDRTPKQVFDLGSATVAANAEIVKGLGQKLYGTQDLKEIAKRTAETPANKLASEDEFITYTRQIVDSSRVASAALVTKLPDQDMVVKPFEPFMRGSGVSSHYEMSADPKKPGTYRIASEKWASETKGGAEITAVHEGWPGHHLQIAMALGVKRHDLFKVAFNSAYVEGWARYSEALSEEVGIYTSDYPKISRRMWPARGMVLDPGIHIFGWTREQAAAYAQESGRFQGDEADDLVDRIAVLPGQLTAYDSGGLEIFALRKQAEEALGPKFDLKAFHDAVLKNGVVPLKVLRSEVEAWIAAEKTRN</sequence>
<keyword evidence="1" id="KW-0175">Coiled coil</keyword>
<dbReference type="InterPro" id="IPR010281">
    <property type="entry name" value="DUF885"/>
</dbReference>
<reference evidence="3" key="1">
    <citation type="submission" date="2024-06" db="EMBL/GenBank/DDBJ databases">
        <title>Caulobacter inopinatus, sp. nov.</title>
        <authorList>
            <person name="Donachie S.P."/>
        </authorList>
    </citation>
    <scope>NUCLEOTIDE SEQUENCE</scope>
    <source>
        <strain evidence="3">73W</strain>
    </source>
</reference>
<gene>
    <name evidence="3" type="ORF">ABOZ73_02380</name>
</gene>
<dbReference type="Pfam" id="PF05960">
    <property type="entry name" value="DUF885"/>
    <property type="match status" value="1"/>
</dbReference>
<dbReference type="EMBL" id="CP158375">
    <property type="protein sequence ID" value="XDO97285.1"/>
    <property type="molecule type" value="Genomic_DNA"/>
</dbReference>
<name>A0AB39KTN6_9CAUL</name>
<accession>A0AB39KTN6</accession>
<feature type="signal peptide" evidence="2">
    <location>
        <begin position="1"/>
        <end position="20"/>
    </location>
</feature>
<dbReference type="RefSeq" id="WP_369060400.1">
    <property type="nucleotide sequence ID" value="NZ_CP158375.1"/>
</dbReference>
<proteinExistence type="predicted"/>
<protein>
    <submittedName>
        <fullName evidence="3">DUF885 domain-containing protein</fullName>
    </submittedName>
</protein>
<evidence type="ECO:0000256" key="2">
    <source>
        <dbReference type="SAM" id="SignalP"/>
    </source>
</evidence>
<feature type="coiled-coil region" evidence="1">
    <location>
        <begin position="60"/>
        <end position="87"/>
    </location>
</feature>
<evidence type="ECO:0000313" key="3">
    <source>
        <dbReference type="EMBL" id="XDO97285.1"/>
    </source>
</evidence>
<dbReference type="PANTHER" id="PTHR33361">
    <property type="entry name" value="GLR0591 PROTEIN"/>
    <property type="match status" value="1"/>
</dbReference>
<organism evidence="3">
    <name type="scientific">Caulobacter sp. 73W</name>
    <dbReference type="NCBI Taxonomy" id="3161137"/>
    <lineage>
        <taxon>Bacteria</taxon>
        <taxon>Pseudomonadati</taxon>
        <taxon>Pseudomonadota</taxon>
        <taxon>Alphaproteobacteria</taxon>
        <taxon>Caulobacterales</taxon>
        <taxon>Caulobacteraceae</taxon>
        <taxon>Caulobacter</taxon>
    </lineage>
</organism>
<dbReference type="AlphaFoldDB" id="A0AB39KTN6"/>
<keyword evidence="2" id="KW-0732">Signal</keyword>